<dbReference type="Pfam" id="PF13280">
    <property type="entry name" value="WYL"/>
    <property type="match status" value="1"/>
</dbReference>
<dbReference type="InterPro" id="IPR036390">
    <property type="entry name" value="WH_DNA-bd_sf"/>
</dbReference>
<dbReference type="PIRSF" id="PIRSF016838">
    <property type="entry name" value="PafC"/>
    <property type="match status" value="1"/>
</dbReference>
<feature type="domain" description="HTH deoR-type" evidence="3">
    <location>
        <begin position="8"/>
        <end position="63"/>
    </location>
</feature>
<dbReference type="EMBL" id="JAMBOL010000024">
    <property type="protein sequence ID" value="MCM3715945.1"/>
    <property type="molecule type" value="Genomic_DNA"/>
</dbReference>
<evidence type="ECO:0000313" key="4">
    <source>
        <dbReference type="EMBL" id="MCM3715945.1"/>
    </source>
</evidence>
<evidence type="ECO:0000256" key="1">
    <source>
        <dbReference type="ARBA" id="ARBA00023015"/>
    </source>
</evidence>
<comment type="caution">
    <text evidence="4">The sequence shown here is derived from an EMBL/GenBank/DDBJ whole genome shotgun (WGS) entry which is preliminary data.</text>
</comment>
<evidence type="ECO:0000259" key="3">
    <source>
        <dbReference type="PROSITE" id="PS51000"/>
    </source>
</evidence>
<dbReference type="InterPro" id="IPR057727">
    <property type="entry name" value="WCX_dom"/>
</dbReference>
<dbReference type="GO" id="GO:0003700">
    <property type="term" value="F:DNA-binding transcription factor activity"/>
    <property type="evidence" value="ECO:0007669"/>
    <property type="project" value="InterPro"/>
</dbReference>
<dbReference type="AlphaFoldDB" id="A0A9X2DV52"/>
<sequence>MAPRKIRQIERLLMILNLLTERETITAKELAHYCDTSTRSIYRDMRTLESIGVMFISEGKEGYKLIQKPAQPHRLFSEEELLALTVYPALLGSTQALQDQKGMNAYKKGIEKLKALTITGTNEKLMKVSSHLGKRILIHDQAESNFSNHIMPSLLRAVFENKALEVDYYAISRDESSRRVIHPYYILPRSGHLYVIAKCLLRKDIRIFRVDRIATATLLDKTFSIPRNFDINDYLSNRWSIFADDKRPTTFTVKFKSLASRYIKEQQFYTETELTEHDDGTILLKATVQSKKEFIRWIRSFGLDAEILEPEEVRQQLVDEYFRQFEKYKK</sequence>
<evidence type="ECO:0000313" key="5">
    <source>
        <dbReference type="Proteomes" id="UP001139179"/>
    </source>
</evidence>
<dbReference type="Pfam" id="PF08279">
    <property type="entry name" value="HTH_11"/>
    <property type="match status" value="1"/>
</dbReference>
<evidence type="ECO:0000256" key="2">
    <source>
        <dbReference type="ARBA" id="ARBA00023163"/>
    </source>
</evidence>
<dbReference type="InterPro" id="IPR001034">
    <property type="entry name" value="DeoR_HTH"/>
</dbReference>
<keyword evidence="5" id="KW-1185">Reference proteome</keyword>
<dbReference type="PROSITE" id="PS52050">
    <property type="entry name" value="WYL"/>
    <property type="match status" value="1"/>
</dbReference>
<dbReference type="InterPro" id="IPR026881">
    <property type="entry name" value="WYL_dom"/>
</dbReference>
<gene>
    <name evidence="4" type="ORF">M3202_17965</name>
</gene>
<reference evidence="4" key="1">
    <citation type="submission" date="2022-05" db="EMBL/GenBank/DDBJ databases">
        <title>Comparative Genomics of Spacecraft Associated Microbes.</title>
        <authorList>
            <person name="Tran M.T."/>
            <person name="Wright A."/>
            <person name="Seuylemezian A."/>
            <person name="Eisen J."/>
            <person name="Coil D."/>
        </authorList>
    </citation>
    <scope>NUCLEOTIDE SEQUENCE</scope>
    <source>
        <strain evidence="4">214.1.1</strain>
    </source>
</reference>
<dbReference type="InterPro" id="IPR028349">
    <property type="entry name" value="PafC-like"/>
</dbReference>
<dbReference type="PROSITE" id="PS51000">
    <property type="entry name" value="HTH_DEOR_2"/>
    <property type="match status" value="1"/>
</dbReference>
<dbReference type="Pfam" id="PF25583">
    <property type="entry name" value="WCX"/>
    <property type="match status" value="1"/>
</dbReference>
<keyword evidence="1" id="KW-0805">Transcription regulation</keyword>
<dbReference type="PANTHER" id="PTHR34580:SF3">
    <property type="entry name" value="PROTEIN PAFB"/>
    <property type="match status" value="1"/>
</dbReference>
<dbReference type="InterPro" id="IPR013196">
    <property type="entry name" value="HTH_11"/>
</dbReference>
<keyword evidence="2" id="KW-0804">Transcription</keyword>
<name>A0A9X2DV52_9BACI</name>
<dbReference type="SUPFAM" id="SSF46785">
    <property type="entry name" value="Winged helix' DNA-binding domain"/>
    <property type="match status" value="1"/>
</dbReference>
<organism evidence="4 5">
    <name type="scientific">Halalkalibacter oceani</name>
    <dbReference type="NCBI Taxonomy" id="1653776"/>
    <lineage>
        <taxon>Bacteria</taxon>
        <taxon>Bacillati</taxon>
        <taxon>Bacillota</taxon>
        <taxon>Bacilli</taxon>
        <taxon>Bacillales</taxon>
        <taxon>Bacillaceae</taxon>
        <taxon>Halalkalibacter</taxon>
    </lineage>
</organism>
<protein>
    <submittedName>
        <fullName evidence="4">Transcriptional regulator</fullName>
    </submittedName>
</protein>
<dbReference type="InterPro" id="IPR051534">
    <property type="entry name" value="CBASS_pafABC_assoc_protein"/>
</dbReference>
<dbReference type="RefSeq" id="WP_251224635.1">
    <property type="nucleotide sequence ID" value="NZ_JAMBOL010000024.1"/>
</dbReference>
<proteinExistence type="predicted"/>
<dbReference type="Gene3D" id="1.10.10.10">
    <property type="entry name" value="Winged helix-like DNA-binding domain superfamily/Winged helix DNA-binding domain"/>
    <property type="match status" value="1"/>
</dbReference>
<dbReference type="PANTHER" id="PTHR34580">
    <property type="match status" value="1"/>
</dbReference>
<dbReference type="InterPro" id="IPR036388">
    <property type="entry name" value="WH-like_DNA-bd_sf"/>
</dbReference>
<dbReference type="Proteomes" id="UP001139179">
    <property type="component" value="Unassembled WGS sequence"/>
</dbReference>
<accession>A0A9X2DV52</accession>